<dbReference type="EMBL" id="CP039865">
    <property type="protein sequence ID" value="QCK87654.1"/>
    <property type="molecule type" value="Genomic_DNA"/>
</dbReference>
<protein>
    <recommendedName>
        <fullName evidence="4">DUF1190 domain-containing protein</fullName>
    </recommendedName>
</protein>
<keyword evidence="3" id="KW-1185">Reference proteome</keyword>
<reference evidence="2 3" key="1">
    <citation type="submission" date="2019-04" db="EMBL/GenBank/DDBJ databases">
        <title>Phreatobacter aquaticus sp. nov.</title>
        <authorList>
            <person name="Choi A."/>
            <person name="Baek K."/>
        </authorList>
    </citation>
    <scope>NUCLEOTIDE SEQUENCE [LARGE SCALE GENOMIC DNA]</scope>
    <source>
        <strain evidence="2 3">NMCR1094</strain>
    </source>
</reference>
<dbReference type="KEGG" id="paqt:E8L99_18775"/>
<dbReference type="Proteomes" id="UP000298588">
    <property type="component" value="Chromosome"/>
</dbReference>
<gene>
    <name evidence="2" type="ORF">E8L99_18775</name>
</gene>
<evidence type="ECO:0000313" key="2">
    <source>
        <dbReference type="EMBL" id="QCK87654.1"/>
    </source>
</evidence>
<proteinExistence type="predicted"/>
<feature type="compositionally biased region" description="Low complexity" evidence="1">
    <location>
        <begin position="158"/>
        <end position="167"/>
    </location>
</feature>
<dbReference type="OrthoDB" id="9948415at2"/>
<dbReference type="AlphaFoldDB" id="A0A4D7QQY4"/>
<sequence length="167" mass="16791">MSSSSPGPARKRSVLLSPMGIGAMALVGCGTFAATNGFGLGQRNCQPVGQIVTSVDQCERLMPGPTCRAAFTSGVSALGLTRSSSSGTWTHEHVRQGTDGRYMTLAGSPFRTGSSCSSSSSRSGSSWGYFGGYGGSSNSASSQGQSSVSRGGFGTTASSFSSHSSSS</sequence>
<dbReference type="RefSeq" id="WP_137100983.1">
    <property type="nucleotide sequence ID" value="NZ_CP039865.1"/>
</dbReference>
<evidence type="ECO:0008006" key="4">
    <source>
        <dbReference type="Google" id="ProtNLM"/>
    </source>
</evidence>
<organism evidence="2 3">
    <name type="scientific">Phreatobacter aquaticus</name>
    <dbReference type="NCBI Taxonomy" id="2570229"/>
    <lineage>
        <taxon>Bacteria</taxon>
        <taxon>Pseudomonadati</taxon>
        <taxon>Pseudomonadota</taxon>
        <taxon>Alphaproteobacteria</taxon>
        <taxon>Hyphomicrobiales</taxon>
        <taxon>Phreatobacteraceae</taxon>
        <taxon>Phreatobacter</taxon>
    </lineage>
</organism>
<evidence type="ECO:0000256" key="1">
    <source>
        <dbReference type="SAM" id="MobiDB-lite"/>
    </source>
</evidence>
<evidence type="ECO:0000313" key="3">
    <source>
        <dbReference type="Proteomes" id="UP000298588"/>
    </source>
</evidence>
<name>A0A4D7QQY4_9HYPH</name>
<feature type="compositionally biased region" description="Low complexity" evidence="1">
    <location>
        <begin position="136"/>
        <end position="150"/>
    </location>
</feature>
<feature type="region of interest" description="Disordered" evidence="1">
    <location>
        <begin position="135"/>
        <end position="167"/>
    </location>
</feature>
<accession>A0A4D7QQY4</accession>